<comment type="caution">
    <text evidence="7">The sequence shown here is derived from an EMBL/GenBank/DDBJ whole genome shotgun (WGS) entry which is preliminary data.</text>
</comment>
<evidence type="ECO:0000313" key="7">
    <source>
        <dbReference type="EMBL" id="MCW4451909.1"/>
    </source>
</evidence>
<comment type="subcellular location">
    <subcellularLocation>
        <location evidence="1">Cell outer membrane</location>
    </subcellularLocation>
</comment>
<dbReference type="SUPFAM" id="SSF48452">
    <property type="entry name" value="TPR-like"/>
    <property type="match status" value="1"/>
</dbReference>
<keyword evidence="5" id="KW-0998">Cell outer membrane</keyword>
<sequence length="106" mass="12051">MEAEALARNNQEAESKVVFDLLEKNRNPSYITTTATGAAYIEKILDSRRLELWGEGKSYLAMKRKKAAIKRGPNHLFFGGQTFSYDDDRLSMDIPQAEINNNPKLK</sequence>
<dbReference type="Gene3D" id="1.25.40.900">
    <property type="match status" value="1"/>
</dbReference>
<gene>
    <name evidence="7" type="ORF">OK344_06760</name>
</gene>
<feature type="domain" description="RagB/SusD" evidence="6">
    <location>
        <begin position="1"/>
        <end position="106"/>
    </location>
</feature>
<evidence type="ECO:0000256" key="4">
    <source>
        <dbReference type="ARBA" id="ARBA00023136"/>
    </source>
</evidence>
<comment type="similarity">
    <text evidence="2">Belongs to the SusD family.</text>
</comment>
<protein>
    <submittedName>
        <fullName evidence="7">RagB/SusD family nutrient uptake outer membrane protein</fullName>
    </submittedName>
</protein>
<dbReference type="InterPro" id="IPR011990">
    <property type="entry name" value="TPR-like_helical_dom_sf"/>
</dbReference>
<organism evidence="7 8">
    <name type="scientific">Kaistella yananensis</name>
    <dbReference type="NCBI Taxonomy" id="2989820"/>
    <lineage>
        <taxon>Bacteria</taxon>
        <taxon>Pseudomonadati</taxon>
        <taxon>Bacteroidota</taxon>
        <taxon>Flavobacteriia</taxon>
        <taxon>Flavobacteriales</taxon>
        <taxon>Weeksellaceae</taxon>
        <taxon>Chryseobacterium group</taxon>
        <taxon>Kaistella</taxon>
    </lineage>
</organism>
<dbReference type="Proteomes" id="UP001209107">
    <property type="component" value="Unassembled WGS sequence"/>
</dbReference>
<name>A0ABT3JM99_9FLAO</name>
<dbReference type="EMBL" id="JAPCHZ010000002">
    <property type="protein sequence ID" value="MCW4451909.1"/>
    <property type="molecule type" value="Genomic_DNA"/>
</dbReference>
<dbReference type="InterPro" id="IPR012944">
    <property type="entry name" value="SusD_RagB_dom"/>
</dbReference>
<reference evidence="7 8" key="1">
    <citation type="submission" date="2022-10" db="EMBL/GenBank/DDBJ databases">
        <title>Kaistella sp. BT-6-1-3.</title>
        <authorList>
            <person name="Ai J."/>
            <person name="Deng Z."/>
        </authorList>
    </citation>
    <scope>NUCLEOTIDE SEQUENCE [LARGE SCALE GENOMIC DNA]</scope>
    <source>
        <strain evidence="7 8">BT6-1-3</strain>
    </source>
</reference>
<evidence type="ECO:0000256" key="2">
    <source>
        <dbReference type="ARBA" id="ARBA00006275"/>
    </source>
</evidence>
<evidence type="ECO:0000256" key="1">
    <source>
        <dbReference type="ARBA" id="ARBA00004442"/>
    </source>
</evidence>
<keyword evidence="4" id="KW-0472">Membrane</keyword>
<dbReference type="Gene3D" id="1.25.40.390">
    <property type="match status" value="1"/>
</dbReference>
<proteinExistence type="inferred from homology"/>
<evidence type="ECO:0000256" key="3">
    <source>
        <dbReference type="ARBA" id="ARBA00022729"/>
    </source>
</evidence>
<evidence type="ECO:0000259" key="6">
    <source>
        <dbReference type="Pfam" id="PF07980"/>
    </source>
</evidence>
<keyword evidence="3" id="KW-0732">Signal</keyword>
<keyword evidence="8" id="KW-1185">Reference proteome</keyword>
<dbReference type="Pfam" id="PF07980">
    <property type="entry name" value="SusD_RagB"/>
    <property type="match status" value="1"/>
</dbReference>
<evidence type="ECO:0000256" key="5">
    <source>
        <dbReference type="ARBA" id="ARBA00023237"/>
    </source>
</evidence>
<evidence type="ECO:0000313" key="8">
    <source>
        <dbReference type="Proteomes" id="UP001209107"/>
    </source>
</evidence>
<accession>A0ABT3JM99</accession>